<name>A0A4D6U7D3_PLESH</name>
<reference evidence="2" key="1">
    <citation type="journal article" date="2019" name="Front. Microbiol.">
        <title>O-Antigen Gene Clusters of Plesiomonas shigelloides Serogroups and Its Application in Development of a Molecular Serotyping Scheme.</title>
        <authorList>
            <person name="Xi D."/>
            <person name="Wang X."/>
            <person name="Ning K."/>
            <person name="Liu Q."/>
            <person name="Jing F."/>
            <person name="Guo X."/>
            <person name="Cao B."/>
        </authorList>
    </citation>
    <scope>NUCLEOTIDE SEQUENCE</scope>
    <source>
        <strain evidence="2">O23H1a1c</strain>
    </source>
</reference>
<gene>
    <name evidence="2" type="primary">orf4</name>
</gene>
<evidence type="ECO:0000256" key="1">
    <source>
        <dbReference type="SAM" id="Phobius"/>
    </source>
</evidence>
<proteinExistence type="predicted"/>
<dbReference type="EMBL" id="MK551182">
    <property type="protein sequence ID" value="QCH03163.1"/>
    <property type="molecule type" value="Genomic_DNA"/>
</dbReference>
<sequence length="48" mass="5579">MFSIMPSIPDITFIVIGDILFCFCTALWELKLKGGSVLFSRFILHFYF</sequence>
<keyword evidence="1" id="KW-0472">Membrane</keyword>
<organism evidence="2">
    <name type="scientific">Plesiomonas shigelloides</name>
    <name type="common">Aeromonas shigelloides</name>
    <dbReference type="NCBI Taxonomy" id="703"/>
    <lineage>
        <taxon>Bacteria</taxon>
        <taxon>Pseudomonadati</taxon>
        <taxon>Pseudomonadota</taxon>
        <taxon>Gammaproteobacteria</taxon>
        <taxon>Enterobacterales</taxon>
        <taxon>Enterobacteriaceae</taxon>
        <taxon>Plesiomonas</taxon>
    </lineage>
</organism>
<feature type="transmembrane region" description="Helical" evidence="1">
    <location>
        <begin position="12"/>
        <end position="30"/>
    </location>
</feature>
<dbReference type="AlphaFoldDB" id="A0A4D6U7D3"/>
<protein>
    <submittedName>
        <fullName evidence="2">Uncharacterized protein</fullName>
    </submittedName>
</protein>
<evidence type="ECO:0000313" key="2">
    <source>
        <dbReference type="EMBL" id="QCH03163.1"/>
    </source>
</evidence>
<accession>A0A4D6U7D3</accession>
<keyword evidence="1" id="KW-0812">Transmembrane</keyword>
<keyword evidence="1" id="KW-1133">Transmembrane helix</keyword>